<comment type="caution">
    <text evidence="1">The sequence shown here is derived from an EMBL/GenBank/DDBJ whole genome shotgun (WGS) entry which is preliminary data.</text>
</comment>
<evidence type="ECO:0000313" key="2">
    <source>
        <dbReference type="Proteomes" id="UP000031938"/>
    </source>
</evidence>
<dbReference type="PANTHER" id="PTHR40051">
    <property type="entry name" value="IG HYPOTHETICAL 15966"/>
    <property type="match status" value="1"/>
</dbReference>
<dbReference type="PANTHER" id="PTHR40051:SF1">
    <property type="entry name" value="YOLD-LIKE FAMILY PROTEIN"/>
    <property type="match status" value="1"/>
</dbReference>
<sequence length="116" mass="13885">MNDPFDNKIRDRGLIKWQGFFMPEHKAMINEMHEEQNKVDKPYVDGWTLNEFESKLIWAHNEQLEVLIKRWRSGVIEEFKGIVLRFDQSIQQIFIETSEGLERIGFYEIVNVDVPD</sequence>
<name>A0A0C2VMV2_9BACL</name>
<accession>A0A0C2VMV2</accession>
<dbReference type="STRING" id="889306.KP78_21250"/>
<proteinExistence type="predicted"/>
<dbReference type="EMBL" id="JXRP01000017">
    <property type="protein sequence ID" value="KIL45776.1"/>
    <property type="molecule type" value="Genomic_DNA"/>
</dbReference>
<organism evidence="1 2">
    <name type="scientific">Jeotgalibacillus soli</name>
    <dbReference type="NCBI Taxonomy" id="889306"/>
    <lineage>
        <taxon>Bacteria</taxon>
        <taxon>Bacillati</taxon>
        <taxon>Bacillota</taxon>
        <taxon>Bacilli</taxon>
        <taxon>Bacillales</taxon>
        <taxon>Caryophanaceae</taxon>
        <taxon>Jeotgalibacillus</taxon>
    </lineage>
</organism>
<dbReference type="AlphaFoldDB" id="A0A0C2VMV2"/>
<dbReference type="Pfam" id="PF08863">
    <property type="entry name" value="YolD"/>
    <property type="match status" value="1"/>
</dbReference>
<evidence type="ECO:0000313" key="1">
    <source>
        <dbReference type="EMBL" id="KIL45776.1"/>
    </source>
</evidence>
<gene>
    <name evidence="1" type="ORF">KP78_21250</name>
</gene>
<reference evidence="1 2" key="1">
    <citation type="submission" date="2015-01" db="EMBL/GenBank/DDBJ databases">
        <title>Genome sequencing of Jeotgalibacillus soli.</title>
        <authorList>
            <person name="Goh K.M."/>
            <person name="Chan K.-G."/>
            <person name="Yaakop A.S."/>
            <person name="Ee R."/>
            <person name="Gan H.M."/>
            <person name="Chan C.S."/>
        </authorList>
    </citation>
    <scope>NUCLEOTIDE SEQUENCE [LARGE SCALE GENOMIC DNA]</scope>
    <source>
        <strain evidence="1 2">P9</strain>
    </source>
</reference>
<dbReference type="OrthoDB" id="1644322at2"/>
<evidence type="ECO:0008006" key="3">
    <source>
        <dbReference type="Google" id="ProtNLM"/>
    </source>
</evidence>
<dbReference type="Proteomes" id="UP000031938">
    <property type="component" value="Unassembled WGS sequence"/>
</dbReference>
<keyword evidence="2" id="KW-1185">Reference proteome</keyword>
<dbReference type="PATRIC" id="fig|889306.3.peg.2140"/>
<dbReference type="RefSeq" id="WP_041088522.1">
    <property type="nucleotide sequence ID" value="NZ_JXRP01000017.1"/>
</dbReference>
<dbReference type="InterPro" id="IPR014962">
    <property type="entry name" value="YolD"/>
</dbReference>
<protein>
    <recommendedName>
        <fullName evidence="3">YolD-like protein</fullName>
    </recommendedName>
</protein>